<evidence type="ECO:0000313" key="5">
    <source>
        <dbReference type="Proteomes" id="UP000002139"/>
    </source>
</evidence>
<feature type="compositionally biased region" description="Gly residues" evidence="2">
    <location>
        <begin position="84"/>
        <end position="101"/>
    </location>
</feature>
<proteinExistence type="predicted"/>
<dbReference type="HOGENOM" id="CLU_012062_28_1_7"/>
<dbReference type="Proteomes" id="UP000002139">
    <property type="component" value="Chromosome"/>
</dbReference>
<organism evidence="4 5">
    <name type="scientific">Sorangium cellulosum (strain So ce56)</name>
    <name type="common">Polyangium cellulosum (strain So ce56)</name>
    <dbReference type="NCBI Taxonomy" id="448385"/>
    <lineage>
        <taxon>Bacteria</taxon>
        <taxon>Pseudomonadati</taxon>
        <taxon>Myxococcota</taxon>
        <taxon>Polyangia</taxon>
        <taxon>Polyangiales</taxon>
        <taxon>Polyangiaceae</taxon>
        <taxon>Sorangium</taxon>
    </lineage>
</organism>
<dbReference type="EMBL" id="AM746676">
    <property type="protein sequence ID" value="CAN97664.1"/>
    <property type="molecule type" value="Genomic_DNA"/>
</dbReference>
<dbReference type="KEGG" id="scl:sce7495"/>
<feature type="compositionally biased region" description="Basic and acidic residues" evidence="2">
    <location>
        <begin position="72"/>
        <end position="81"/>
    </location>
</feature>
<reference evidence="4 5" key="1">
    <citation type="journal article" date="2007" name="Nat. Biotechnol.">
        <title>Complete genome sequence of the myxobacterium Sorangium cellulosum.</title>
        <authorList>
            <person name="Schneiker S."/>
            <person name="Perlova O."/>
            <person name="Kaiser O."/>
            <person name="Gerth K."/>
            <person name="Alici A."/>
            <person name="Altmeyer M.O."/>
            <person name="Bartels D."/>
            <person name="Bekel T."/>
            <person name="Beyer S."/>
            <person name="Bode E."/>
            <person name="Bode H.B."/>
            <person name="Bolten C.J."/>
            <person name="Choudhuri J.V."/>
            <person name="Doss S."/>
            <person name="Elnakady Y.A."/>
            <person name="Frank B."/>
            <person name="Gaigalat L."/>
            <person name="Goesmann A."/>
            <person name="Groeger C."/>
            <person name="Gross F."/>
            <person name="Jelsbak L."/>
            <person name="Jelsbak L."/>
            <person name="Kalinowski J."/>
            <person name="Kegler C."/>
            <person name="Knauber T."/>
            <person name="Konietzny S."/>
            <person name="Kopp M."/>
            <person name="Krause L."/>
            <person name="Krug D."/>
            <person name="Linke B."/>
            <person name="Mahmud T."/>
            <person name="Martinez-Arias R."/>
            <person name="McHardy A.C."/>
            <person name="Merai M."/>
            <person name="Meyer F."/>
            <person name="Mormann S."/>
            <person name="Munoz-Dorado J."/>
            <person name="Perez J."/>
            <person name="Pradella S."/>
            <person name="Rachid S."/>
            <person name="Raddatz G."/>
            <person name="Rosenau F."/>
            <person name="Rueckert C."/>
            <person name="Sasse F."/>
            <person name="Scharfe M."/>
            <person name="Schuster S.C."/>
            <person name="Suen G."/>
            <person name="Treuner-Lange A."/>
            <person name="Velicer G.J."/>
            <person name="Vorholter F.-J."/>
            <person name="Weissman K.J."/>
            <person name="Welch R.D."/>
            <person name="Wenzel S.C."/>
            <person name="Whitworth D.E."/>
            <person name="Wilhelm S."/>
            <person name="Wittmann C."/>
            <person name="Bloecker H."/>
            <person name="Puehler A."/>
            <person name="Mueller R."/>
        </authorList>
    </citation>
    <scope>NUCLEOTIDE SEQUENCE [LARGE SCALE GENOMIC DNA]</scope>
    <source>
        <strain evidence="5">So ce56</strain>
    </source>
</reference>
<protein>
    <submittedName>
        <fullName evidence="4">RNA-binding protein</fullName>
    </submittedName>
</protein>
<keyword evidence="5" id="KW-1185">Reference proteome</keyword>
<evidence type="ECO:0000256" key="1">
    <source>
        <dbReference type="ARBA" id="ARBA00022884"/>
    </source>
</evidence>
<sequence>MGNRLYVGNLSYNTSRESLEAAFAGSGEVREVAMPTDRETGQPRGFAFVTMGSAQEANSAISQLNGMMLDGRSLKVNEAQERPAGGGGGGGRGFGGGGGRGGGRDRY</sequence>
<evidence type="ECO:0000256" key="2">
    <source>
        <dbReference type="SAM" id="MobiDB-lite"/>
    </source>
</evidence>
<name>A9F411_SORC5</name>
<feature type="domain" description="RRM" evidence="3">
    <location>
        <begin position="3"/>
        <end position="81"/>
    </location>
</feature>
<dbReference type="GO" id="GO:0003723">
    <property type="term" value="F:RNA binding"/>
    <property type="evidence" value="ECO:0007669"/>
    <property type="project" value="UniProtKB-KW"/>
</dbReference>
<dbReference type="STRING" id="448385.sce7495"/>
<dbReference type="InterPro" id="IPR035979">
    <property type="entry name" value="RBD_domain_sf"/>
</dbReference>
<evidence type="ECO:0000259" key="3">
    <source>
        <dbReference type="PROSITE" id="PS50102"/>
    </source>
</evidence>
<dbReference type="Pfam" id="PF00076">
    <property type="entry name" value="RRM_1"/>
    <property type="match status" value="1"/>
</dbReference>
<dbReference type="RefSeq" id="WP_012240103.1">
    <property type="nucleotide sequence ID" value="NC_010162.1"/>
</dbReference>
<feature type="region of interest" description="Disordered" evidence="2">
    <location>
        <begin position="72"/>
        <end position="107"/>
    </location>
</feature>
<dbReference type="PANTHER" id="PTHR48027">
    <property type="entry name" value="HETEROGENEOUS NUCLEAR RIBONUCLEOPROTEIN 87F-RELATED"/>
    <property type="match status" value="1"/>
</dbReference>
<dbReference type="InterPro" id="IPR012677">
    <property type="entry name" value="Nucleotide-bd_a/b_plait_sf"/>
</dbReference>
<dbReference type="InterPro" id="IPR052462">
    <property type="entry name" value="SLIRP/GR-RBP-like"/>
</dbReference>
<keyword evidence="1" id="KW-0694">RNA-binding</keyword>
<dbReference type="SUPFAM" id="SSF54928">
    <property type="entry name" value="RNA-binding domain, RBD"/>
    <property type="match status" value="1"/>
</dbReference>
<evidence type="ECO:0000313" key="4">
    <source>
        <dbReference type="EMBL" id="CAN97664.1"/>
    </source>
</evidence>
<dbReference type="BioCyc" id="SCEL448385:SCE_RS38415-MONOMER"/>
<gene>
    <name evidence="4" type="primary">rbpF</name>
    <name evidence="4" type="ordered locus">sce7495</name>
</gene>
<dbReference type="Gene3D" id="3.30.70.330">
    <property type="match status" value="1"/>
</dbReference>
<dbReference type="OrthoDB" id="9798855at2"/>
<accession>A9F411</accession>
<dbReference type="AlphaFoldDB" id="A9F411"/>
<dbReference type="InterPro" id="IPR000504">
    <property type="entry name" value="RRM_dom"/>
</dbReference>
<dbReference type="PROSITE" id="PS50102">
    <property type="entry name" value="RRM"/>
    <property type="match status" value="1"/>
</dbReference>
<dbReference type="eggNOG" id="COG0724">
    <property type="taxonomic scope" value="Bacteria"/>
</dbReference>
<dbReference type="SMART" id="SM00360">
    <property type="entry name" value="RRM"/>
    <property type="match status" value="1"/>
</dbReference>